<evidence type="ECO:0000313" key="2">
    <source>
        <dbReference type="Proteomes" id="UP000007842"/>
    </source>
</evidence>
<dbReference type="PATRIC" id="fig|1003195.11.peg.3216"/>
<gene>
    <name evidence="1" type="ordered locus">SCATT_16480</name>
</gene>
<dbReference type="HOGENOM" id="CLU_1467411_0_0_11"/>
<name>F8JYT3_STREN</name>
<dbReference type="AlphaFoldDB" id="F8JYT3"/>
<dbReference type="KEGG" id="scy:SCATT_16480"/>
<organism evidence="1 2">
    <name type="scientific">Streptantibioticus cattleyicolor (strain ATCC 35852 / DSM 46488 / JCM 4925 / NBRC 14057 / NRRL 8057)</name>
    <name type="common">Streptomyces cattleya</name>
    <dbReference type="NCBI Taxonomy" id="1003195"/>
    <lineage>
        <taxon>Bacteria</taxon>
        <taxon>Bacillati</taxon>
        <taxon>Actinomycetota</taxon>
        <taxon>Actinomycetes</taxon>
        <taxon>Kitasatosporales</taxon>
        <taxon>Streptomycetaceae</taxon>
        <taxon>Streptantibioticus</taxon>
    </lineage>
</organism>
<dbReference type="STRING" id="1003195.SCATT_16480"/>
<sequence>MTDLDWGQLSELAGKVAREIANKWCVVEVDDVKQEILLHAMEERRTLAEHAEDHEFIRKVFWNAGRRYAAKERAYRDLMDDQYYYTPDEVRTVLRTFVYTDDEIGDVVGKKDDLTRCVISDNIMPARLDAAAALPKLSNEYQELIQRLYVYGMPPVNDAERRRGYRAVDALALSMNRHIRTKRGAA</sequence>
<dbReference type="KEGG" id="sct:SCAT_1648"/>
<evidence type="ECO:0000313" key="1">
    <source>
        <dbReference type="EMBL" id="AEW94019.1"/>
    </source>
</evidence>
<dbReference type="RefSeq" id="WP_014142406.1">
    <property type="nucleotide sequence ID" value="NC_016111.1"/>
</dbReference>
<dbReference type="EMBL" id="CP003219">
    <property type="protein sequence ID" value="AEW94019.1"/>
    <property type="molecule type" value="Genomic_DNA"/>
</dbReference>
<reference evidence="2" key="1">
    <citation type="submission" date="2011-12" db="EMBL/GenBank/DDBJ databases">
        <title>Complete genome sequence of Streptomyces cattleya strain DSM 46488.</title>
        <authorList>
            <person name="Ou H.-Y."/>
            <person name="Li P."/>
            <person name="Zhao C."/>
            <person name="O'Hagan D."/>
            <person name="Deng Z."/>
        </authorList>
    </citation>
    <scope>NUCLEOTIDE SEQUENCE [LARGE SCALE GENOMIC DNA]</scope>
    <source>
        <strain evidence="2">ATCC 35852 / DSM 46488 / JCM 4925 / NBRC 14057 / NRRL 8057</strain>
    </source>
</reference>
<dbReference type="OrthoDB" id="4125136at2"/>
<proteinExistence type="predicted"/>
<accession>F8JYT3</accession>
<dbReference type="Proteomes" id="UP000007842">
    <property type="component" value="Chromosome"/>
</dbReference>
<accession>G8WNH4</accession>
<keyword evidence="2" id="KW-1185">Reference proteome</keyword>
<protein>
    <submittedName>
        <fullName evidence="1">Uncharacterized protein</fullName>
    </submittedName>
</protein>
<dbReference type="eggNOG" id="ENOG5032197">
    <property type="taxonomic scope" value="Bacteria"/>
</dbReference>